<protein>
    <submittedName>
        <fullName evidence="1">Uncharacterized protein</fullName>
    </submittedName>
</protein>
<dbReference type="GeneID" id="93616488"/>
<dbReference type="AlphaFoldDB" id="I1C8N2"/>
<sequence length="367" mass="42742">MESLDIKYSEAIANAMNQLKNEKENISIQDVIDRLRNEIVESYTPSCFNNFKRIWLLRITETARKKDFELIKIKPNWLPISEGIIKRLNQCMESKSLEFNTDIHNSESSSSTTQSYYTTSTSSVKSALSETDKQEIINIFSSLDKTKMWTLSTGTVVELKMEELSKKCNFDHPSHSLILDPEDTLTWDSIFTKQELDEIRSFRSPTFESVPKSSITIDPNYHNLIQMHKTISEQYVNPQTDSYNYWTKKSLIEGLDILMSNKVHKVIPWAFDQGQLIAKREKTSEVSSEQMNQRRKLSSVDKIARQKTGKRVDMAFSTYQVKTARDCWDNHLWFEYQIFGYGLPKWVCLSHAEDRGSQIPIKSRSFY</sequence>
<dbReference type="OrthoDB" id="2256601at2759"/>
<keyword evidence="2" id="KW-1185">Reference proteome</keyword>
<accession>I1C8N2</accession>
<evidence type="ECO:0000313" key="2">
    <source>
        <dbReference type="Proteomes" id="UP000009138"/>
    </source>
</evidence>
<reference evidence="1 2" key="1">
    <citation type="journal article" date="2009" name="PLoS Genet.">
        <title>Genomic analysis of the basal lineage fungus Rhizopus oryzae reveals a whole-genome duplication.</title>
        <authorList>
            <person name="Ma L.-J."/>
            <person name="Ibrahim A.S."/>
            <person name="Skory C."/>
            <person name="Grabherr M.G."/>
            <person name="Burger G."/>
            <person name="Butler M."/>
            <person name="Elias M."/>
            <person name="Idnurm A."/>
            <person name="Lang B.F."/>
            <person name="Sone T."/>
            <person name="Abe A."/>
            <person name="Calvo S.E."/>
            <person name="Corrochano L.M."/>
            <person name="Engels R."/>
            <person name="Fu J."/>
            <person name="Hansberg W."/>
            <person name="Kim J.-M."/>
            <person name="Kodira C.D."/>
            <person name="Koehrsen M.J."/>
            <person name="Liu B."/>
            <person name="Miranda-Saavedra D."/>
            <person name="O'Leary S."/>
            <person name="Ortiz-Castellanos L."/>
            <person name="Poulter R."/>
            <person name="Rodriguez-Romero J."/>
            <person name="Ruiz-Herrera J."/>
            <person name="Shen Y.-Q."/>
            <person name="Zeng Q."/>
            <person name="Galagan J."/>
            <person name="Birren B.W."/>
            <person name="Cuomo C.A."/>
            <person name="Wickes B.L."/>
        </authorList>
    </citation>
    <scope>NUCLEOTIDE SEQUENCE [LARGE SCALE GENOMIC DNA]</scope>
    <source>
        <strain evidence="2">RA 99-880 / ATCC MYA-4621 / FGSC 9543 / NRRL 43880</strain>
    </source>
</reference>
<dbReference type="Proteomes" id="UP000009138">
    <property type="component" value="Unassembled WGS sequence"/>
</dbReference>
<dbReference type="RefSeq" id="XP_067520208.1">
    <property type="nucleotide sequence ID" value="XM_067664107.1"/>
</dbReference>
<gene>
    <name evidence="1" type="ORF">RO3G_09522</name>
</gene>
<proteinExistence type="predicted"/>
<dbReference type="EMBL" id="CH476738">
    <property type="protein sequence ID" value="EIE84812.1"/>
    <property type="molecule type" value="Genomic_DNA"/>
</dbReference>
<name>I1C8N2_RHIO9</name>
<dbReference type="VEuPathDB" id="FungiDB:RO3G_09522"/>
<dbReference type="InParanoid" id="I1C8N2"/>
<evidence type="ECO:0000313" key="1">
    <source>
        <dbReference type="EMBL" id="EIE84812.1"/>
    </source>
</evidence>
<organism evidence="1 2">
    <name type="scientific">Rhizopus delemar (strain RA 99-880 / ATCC MYA-4621 / FGSC 9543 / NRRL 43880)</name>
    <name type="common">Mucormycosis agent</name>
    <name type="synonym">Rhizopus arrhizus var. delemar</name>
    <dbReference type="NCBI Taxonomy" id="246409"/>
    <lineage>
        <taxon>Eukaryota</taxon>
        <taxon>Fungi</taxon>
        <taxon>Fungi incertae sedis</taxon>
        <taxon>Mucoromycota</taxon>
        <taxon>Mucoromycotina</taxon>
        <taxon>Mucoromycetes</taxon>
        <taxon>Mucorales</taxon>
        <taxon>Mucorineae</taxon>
        <taxon>Rhizopodaceae</taxon>
        <taxon>Rhizopus</taxon>
    </lineage>
</organism>